<accession>A0A498KN14</accession>
<proteinExistence type="predicted"/>
<organism evidence="1 2">
    <name type="scientific">Malus domestica</name>
    <name type="common">Apple</name>
    <name type="synonym">Pyrus malus</name>
    <dbReference type="NCBI Taxonomy" id="3750"/>
    <lineage>
        <taxon>Eukaryota</taxon>
        <taxon>Viridiplantae</taxon>
        <taxon>Streptophyta</taxon>
        <taxon>Embryophyta</taxon>
        <taxon>Tracheophyta</taxon>
        <taxon>Spermatophyta</taxon>
        <taxon>Magnoliopsida</taxon>
        <taxon>eudicotyledons</taxon>
        <taxon>Gunneridae</taxon>
        <taxon>Pentapetalae</taxon>
        <taxon>rosids</taxon>
        <taxon>fabids</taxon>
        <taxon>Rosales</taxon>
        <taxon>Rosaceae</taxon>
        <taxon>Amygdaloideae</taxon>
        <taxon>Maleae</taxon>
        <taxon>Malus</taxon>
    </lineage>
</organism>
<gene>
    <name evidence="1" type="ORF">DVH24_023329</name>
</gene>
<dbReference type="AlphaFoldDB" id="A0A498KN14"/>
<reference evidence="1 2" key="1">
    <citation type="submission" date="2018-10" db="EMBL/GenBank/DDBJ databases">
        <title>A high-quality apple genome assembly.</title>
        <authorList>
            <person name="Hu J."/>
        </authorList>
    </citation>
    <scope>NUCLEOTIDE SEQUENCE [LARGE SCALE GENOMIC DNA]</scope>
    <source>
        <strain evidence="2">cv. HFTH1</strain>
        <tissue evidence="1">Young leaf</tissue>
    </source>
</reference>
<name>A0A498KN14_MALDO</name>
<comment type="caution">
    <text evidence="1">The sequence shown here is derived from an EMBL/GenBank/DDBJ whole genome shotgun (WGS) entry which is preliminary data.</text>
</comment>
<dbReference type="EMBL" id="RDQH01000327">
    <property type="protein sequence ID" value="RXI09168.1"/>
    <property type="molecule type" value="Genomic_DNA"/>
</dbReference>
<keyword evidence="2" id="KW-1185">Reference proteome</keyword>
<dbReference type="Proteomes" id="UP000290289">
    <property type="component" value="Chromosome 1"/>
</dbReference>
<sequence>MPPPYTTTTMHGCAKCSHSSWRGSYEMVLRTGNRFSGYFKSLVDIFMNTYSVYREVRKHHEAMFRMTLQSKDKSLKTYLKIFQAELAKVEKPDDKLATMAFKQEKA</sequence>
<evidence type="ECO:0000313" key="2">
    <source>
        <dbReference type="Proteomes" id="UP000290289"/>
    </source>
</evidence>
<evidence type="ECO:0008006" key="3">
    <source>
        <dbReference type="Google" id="ProtNLM"/>
    </source>
</evidence>
<evidence type="ECO:0000313" key="1">
    <source>
        <dbReference type="EMBL" id="RXI09168.1"/>
    </source>
</evidence>
<protein>
    <recommendedName>
        <fullName evidence="3">Retrotransposon gag domain-containing protein</fullName>
    </recommendedName>
</protein>